<organism evidence="2 3">
    <name type="scientific">Plasmodium ovale wallikeri</name>
    <dbReference type="NCBI Taxonomy" id="864142"/>
    <lineage>
        <taxon>Eukaryota</taxon>
        <taxon>Sar</taxon>
        <taxon>Alveolata</taxon>
        <taxon>Apicomplexa</taxon>
        <taxon>Aconoidasida</taxon>
        <taxon>Haemosporida</taxon>
        <taxon>Plasmodiidae</taxon>
        <taxon>Plasmodium</taxon>
        <taxon>Plasmodium (Plasmodium)</taxon>
    </lineage>
</organism>
<evidence type="ECO:0000313" key="3">
    <source>
        <dbReference type="Proteomes" id="UP000078550"/>
    </source>
</evidence>
<feature type="region of interest" description="Disordered" evidence="1">
    <location>
        <begin position="248"/>
        <end position="281"/>
    </location>
</feature>
<dbReference type="EMBL" id="FLRE01003226">
    <property type="protein sequence ID" value="SBT59338.1"/>
    <property type="molecule type" value="Genomic_DNA"/>
</dbReference>
<protein>
    <submittedName>
        <fullName evidence="2">PIR Superfamily Protein</fullName>
    </submittedName>
</protein>
<dbReference type="Pfam" id="PF05795">
    <property type="entry name" value="Plasmodium_Vir"/>
    <property type="match status" value="1"/>
</dbReference>
<sequence>MVDPASLHPLDSNKIYDMLETKNLQEGDREKCEELDQIIKNQYQDSDSLTYICQSFTGNLLNYENIKFSDFFDKFRCIFLNIWLYEYLLKEKINWSDLKYSFIKGRIVKFWNEYDFKNTCDYDFIYYSNKVDYDRMKKMYEFALNYEKLYFFIKTSNDPCTTEDEQYIQESHKLYEEVKSECESELDPEPEPEPEFSSKYITKRIHCDALKDIYSFYSKSKLSELKCTTTMSAEEALRKIQERESTDLGKVDFGEVTSTGSHLHSSEKQLSPSEEASSPSDTHNAMAITFPLLGVLSIFYSLYKFTPVGYLINSRFMGNKVNSFNINEGEHELLENEFDYEHMNVSVGEHGIGYHPVQ</sequence>
<name>A0A1A9ARK4_PLAOA</name>
<evidence type="ECO:0000256" key="1">
    <source>
        <dbReference type="SAM" id="MobiDB-lite"/>
    </source>
</evidence>
<dbReference type="Proteomes" id="UP000078550">
    <property type="component" value="Unassembled WGS sequence"/>
</dbReference>
<gene>
    <name evidence="2" type="ORF">POVWA2_094980</name>
</gene>
<dbReference type="InterPro" id="IPR008780">
    <property type="entry name" value="Plasmodium_Vir"/>
</dbReference>
<reference evidence="3" key="1">
    <citation type="submission" date="2016-05" db="EMBL/GenBank/DDBJ databases">
        <authorList>
            <person name="Naeem Raeece"/>
        </authorList>
    </citation>
    <scope>NUCLEOTIDE SEQUENCE [LARGE SCALE GENOMIC DNA]</scope>
</reference>
<dbReference type="AlphaFoldDB" id="A0A1A9ARK4"/>
<feature type="compositionally biased region" description="Polar residues" evidence="1">
    <location>
        <begin position="256"/>
        <end position="281"/>
    </location>
</feature>
<evidence type="ECO:0000313" key="2">
    <source>
        <dbReference type="EMBL" id="SBT59338.1"/>
    </source>
</evidence>
<proteinExistence type="predicted"/>
<accession>A0A1A9ARK4</accession>